<evidence type="ECO:0008006" key="3">
    <source>
        <dbReference type="Google" id="ProtNLM"/>
    </source>
</evidence>
<dbReference type="EMBL" id="AYZI01000004">
    <property type="protein sequence ID" value="KRM91660.1"/>
    <property type="molecule type" value="Genomic_DNA"/>
</dbReference>
<dbReference type="Pfam" id="PF08866">
    <property type="entry name" value="DUF1831"/>
    <property type="match status" value="1"/>
</dbReference>
<protein>
    <recommendedName>
        <fullName evidence="3">Cysteine desulfurase</fullName>
    </recommendedName>
</protein>
<accession>A0A0R2CUF0</accession>
<dbReference type="InterPro" id="IPR014965">
    <property type="entry name" value="Amino_acid_metab_prot_put"/>
</dbReference>
<dbReference type="SUPFAM" id="SSF160800">
    <property type="entry name" value="Lp2179-like"/>
    <property type="match status" value="1"/>
</dbReference>
<proteinExistence type="predicted"/>
<dbReference type="RefSeq" id="WP_009167160.1">
    <property type="nucleotide sequence ID" value="NZ_AYZI01000004.1"/>
</dbReference>
<name>A0A0R2CUF0_9LACO</name>
<comment type="caution">
    <text evidence="1">The sequence shown here is derived from an EMBL/GenBank/DDBJ whole genome shotgun (WGS) entry which is preliminary data.</text>
</comment>
<dbReference type="InterPro" id="IPR035942">
    <property type="entry name" value="Lp2179-like_sf"/>
</dbReference>
<dbReference type="STRING" id="1423745.GCA_001311215_01315"/>
<sequence length="117" mass="13377">MQFKTEVRLPNSPMSYRLNPEIKVFTLLDLNFTKSKRGNYELQQSLGTAPGSAKEIKLKLTISNDLTTFKMAVVDSTGLQTINIFKQPADQEVQERFNFTIRQLVLRKVLTVTKLPD</sequence>
<dbReference type="AlphaFoldDB" id="A0A0R2CUF0"/>
<evidence type="ECO:0000313" key="2">
    <source>
        <dbReference type="Proteomes" id="UP000051586"/>
    </source>
</evidence>
<reference evidence="1 2" key="1">
    <citation type="journal article" date="2015" name="Genome Announc.">
        <title>Expanding the biotechnology potential of lactobacilli through comparative genomics of 213 strains and associated genera.</title>
        <authorList>
            <person name="Sun Z."/>
            <person name="Harris H.M."/>
            <person name="McCann A."/>
            <person name="Guo C."/>
            <person name="Argimon S."/>
            <person name="Zhang W."/>
            <person name="Yang X."/>
            <person name="Jeffery I.B."/>
            <person name="Cooney J.C."/>
            <person name="Kagawa T.F."/>
            <person name="Liu W."/>
            <person name="Song Y."/>
            <person name="Salvetti E."/>
            <person name="Wrobel A."/>
            <person name="Rasinkangas P."/>
            <person name="Parkhill J."/>
            <person name="Rea M.C."/>
            <person name="O'Sullivan O."/>
            <person name="Ritari J."/>
            <person name="Douillard F.P."/>
            <person name="Paul Ross R."/>
            <person name="Yang R."/>
            <person name="Briner A.E."/>
            <person name="Felis G.E."/>
            <person name="de Vos W.M."/>
            <person name="Barrangou R."/>
            <person name="Klaenhammer T.R."/>
            <person name="Caufield P.W."/>
            <person name="Cui Y."/>
            <person name="Zhang H."/>
            <person name="O'Toole P.W."/>
        </authorList>
    </citation>
    <scope>NUCLEOTIDE SEQUENCE [LARGE SCALE GENOMIC DNA]</scope>
    <source>
        <strain evidence="1 2">DSM 22689</strain>
    </source>
</reference>
<organism evidence="1 2">
    <name type="scientific">Fructilactobacillus florum DSM 22689 = JCM 16035</name>
    <dbReference type="NCBI Taxonomy" id="1423745"/>
    <lineage>
        <taxon>Bacteria</taxon>
        <taxon>Bacillati</taxon>
        <taxon>Bacillota</taxon>
        <taxon>Bacilli</taxon>
        <taxon>Lactobacillales</taxon>
        <taxon>Lactobacillaceae</taxon>
        <taxon>Fructilactobacillus</taxon>
    </lineage>
</organism>
<dbReference type="Proteomes" id="UP000051586">
    <property type="component" value="Unassembled WGS sequence"/>
</dbReference>
<gene>
    <name evidence="1" type="ORF">FC87_GL000797</name>
</gene>
<dbReference type="PATRIC" id="fig|1423745.4.peg.846"/>
<dbReference type="Gene3D" id="3.30.1820.10">
    <property type="entry name" value="Lp2179-like"/>
    <property type="match status" value="1"/>
</dbReference>
<evidence type="ECO:0000313" key="1">
    <source>
        <dbReference type="EMBL" id="KRM91660.1"/>
    </source>
</evidence>